<reference evidence="5 6" key="1">
    <citation type="submission" date="2017-08" db="EMBL/GenBank/DDBJ databases">
        <title>Reclassification of Bisgaard taxon 37 and 44.</title>
        <authorList>
            <person name="Christensen H."/>
        </authorList>
    </citation>
    <scope>NUCLEOTIDE SEQUENCE [LARGE SCALE GENOMIC DNA]</scope>
    <source>
        <strain evidence="5 6">EEAB3T1</strain>
    </source>
</reference>
<dbReference type="EMBL" id="NRJF01000041">
    <property type="protein sequence ID" value="RIY37490.1"/>
    <property type="molecule type" value="Genomic_DNA"/>
</dbReference>
<dbReference type="Pfam" id="PF02348">
    <property type="entry name" value="CTP_transf_3"/>
    <property type="match status" value="1"/>
</dbReference>
<dbReference type="InterPro" id="IPR029044">
    <property type="entry name" value="Nucleotide-diphossugar_trans"/>
</dbReference>
<evidence type="ECO:0000256" key="4">
    <source>
        <dbReference type="HAMAP-Rule" id="MF_00057"/>
    </source>
</evidence>
<comment type="catalytic activity">
    <reaction evidence="4">
        <text>3-deoxy-alpha-D-manno-oct-2-ulosonate + CTP = CMP-3-deoxy-beta-D-manno-octulosonate + diphosphate</text>
        <dbReference type="Rhea" id="RHEA:23448"/>
        <dbReference type="ChEBI" id="CHEBI:33019"/>
        <dbReference type="ChEBI" id="CHEBI:37563"/>
        <dbReference type="ChEBI" id="CHEBI:85986"/>
        <dbReference type="ChEBI" id="CHEBI:85987"/>
        <dbReference type="EC" id="2.7.7.38"/>
    </reaction>
</comment>
<dbReference type="SUPFAM" id="SSF53448">
    <property type="entry name" value="Nucleotide-diphospho-sugar transferases"/>
    <property type="match status" value="1"/>
</dbReference>
<dbReference type="PANTHER" id="PTHR42866">
    <property type="entry name" value="3-DEOXY-MANNO-OCTULOSONATE CYTIDYLYLTRANSFERASE"/>
    <property type="match status" value="1"/>
</dbReference>
<dbReference type="Gene3D" id="3.90.550.10">
    <property type="entry name" value="Spore Coat Polysaccharide Biosynthesis Protein SpsA, Chain A"/>
    <property type="match status" value="1"/>
</dbReference>
<dbReference type="GO" id="GO:0009103">
    <property type="term" value="P:lipopolysaccharide biosynthetic process"/>
    <property type="evidence" value="ECO:0007669"/>
    <property type="project" value="UniProtKB-UniRule"/>
</dbReference>
<dbReference type="NCBIfam" id="NF003952">
    <property type="entry name" value="PRK05450.1-5"/>
    <property type="match status" value="1"/>
</dbReference>
<name>A0A3A1YKC3_9GAMM</name>
<dbReference type="HAMAP" id="MF_00057">
    <property type="entry name" value="KdsB"/>
    <property type="match status" value="1"/>
</dbReference>
<dbReference type="InterPro" id="IPR003329">
    <property type="entry name" value="Cytidylyl_trans"/>
</dbReference>
<protein>
    <recommendedName>
        <fullName evidence="4">3-deoxy-manno-octulosonate cytidylyltransferase</fullName>
        <ecNumber evidence="4">2.7.7.38</ecNumber>
    </recommendedName>
    <alternativeName>
        <fullName evidence="4">CMP-2-keto-3-deoxyoctulosonic acid synthase</fullName>
        <shortName evidence="4">CKS</shortName>
        <shortName evidence="4">CMP-KDO synthase</shortName>
    </alternativeName>
</protein>
<dbReference type="EC" id="2.7.7.38" evidence="4"/>
<dbReference type="GO" id="GO:0005829">
    <property type="term" value="C:cytosol"/>
    <property type="evidence" value="ECO:0007669"/>
    <property type="project" value="TreeGrafter"/>
</dbReference>
<keyword evidence="6" id="KW-1185">Reference proteome</keyword>
<evidence type="ECO:0000256" key="1">
    <source>
        <dbReference type="ARBA" id="ARBA00022679"/>
    </source>
</evidence>
<dbReference type="OrthoDB" id="9815559at2"/>
<dbReference type="CDD" id="cd02517">
    <property type="entry name" value="CMP-KDO-Synthetase"/>
    <property type="match status" value="1"/>
</dbReference>
<dbReference type="GO" id="GO:0033468">
    <property type="term" value="P:CMP-keto-3-deoxy-D-manno-octulosonic acid biosynthetic process"/>
    <property type="evidence" value="ECO:0007669"/>
    <property type="project" value="UniProtKB-UniRule"/>
</dbReference>
<dbReference type="NCBIfam" id="TIGR00466">
    <property type="entry name" value="kdsB"/>
    <property type="match status" value="1"/>
</dbReference>
<dbReference type="GO" id="GO:0008690">
    <property type="term" value="F:3-deoxy-manno-octulosonate cytidylyltransferase activity"/>
    <property type="evidence" value="ECO:0007669"/>
    <property type="project" value="UniProtKB-UniRule"/>
</dbReference>
<dbReference type="Proteomes" id="UP000265964">
    <property type="component" value="Unassembled WGS sequence"/>
</dbReference>
<keyword evidence="1 4" id="KW-0808">Transferase</keyword>
<dbReference type="RefSeq" id="WP_119534248.1">
    <property type="nucleotide sequence ID" value="NZ_NRJF01000041.1"/>
</dbReference>
<gene>
    <name evidence="4 5" type="primary">kdsB</name>
    <name evidence="5" type="ORF">CKF59_01655</name>
</gene>
<dbReference type="UniPathway" id="UPA00358">
    <property type="reaction ID" value="UER00476"/>
</dbReference>
<organism evidence="5 6">
    <name type="scientific">Psittacicella gerlachiana</name>
    <dbReference type="NCBI Taxonomy" id="2028574"/>
    <lineage>
        <taxon>Bacteria</taxon>
        <taxon>Pseudomonadati</taxon>
        <taxon>Pseudomonadota</taxon>
        <taxon>Gammaproteobacteria</taxon>
        <taxon>Pasteurellales</taxon>
        <taxon>Psittacicellaceae</taxon>
        <taxon>Psittacicella</taxon>
    </lineage>
</organism>
<evidence type="ECO:0000313" key="5">
    <source>
        <dbReference type="EMBL" id="RIY37490.1"/>
    </source>
</evidence>
<keyword evidence="3 4" id="KW-0448">Lipopolysaccharide biosynthesis</keyword>
<accession>A0A3A1YKC3</accession>
<comment type="caution">
    <text evidence="5">The sequence shown here is derived from an EMBL/GenBank/DDBJ whole genome shotgun (WGS) entry which is preliminary data.</text>
</comment>
<dbReference type="AlphaFoldDB" id="A0A3A1YKC3"/>
<sequence>MNKLEGLVCPLTKQPLYHLDENHVATADKSHIYLIEDGIFRLKASQHHYRIVIPSRLASTRLPNKPLQAIDDWNLINTVVYSALQTGLDVIVATDSPLIEESLEQFAQEQQLADRITVVQTDPELENGTERIAQALDKLELSDDEIIVNVQGDEPFFNPEILNDLVSHFVEVEAKDPQIKMATIGQLAHEEEITSPNAVKVVTDKYGRALYFSRNPIPYPRSLAQEQIKYIKHAGVYVYRAKFIREYKALPMTPLATAESLEQLKVLEHGYKIALMMIQGRGFIGVDTAEDLALAQKIKQDYWQQAPANSSPQNPDQTSYRQFLTSFGQKYLP</sequence>
<dbReference type="PANTHER" id="PTHR42866:SF2">
    <property type="entry name" value="3-DEOXY-MANNO-OCTULOSONATE CYTIDYLYLTRANSFERASE, MITOCHONDRIAL"/>
    <property type="match status" value="1"/>
</dbReference>
<comment type="pathway">
    <text evidence="4">Nucleotide-sugar biosynthesis; CMP-3-deoxy-D-manno-octulosonate biosynthesis; CMP-3-deoxy-D-manno-octulosonate from 3-deoxy-D-manno-octulosonate and CTP: step 1/1.</text>
</comment>
<keyword evidence="4" id="KW-0963">Cytoplasm</keyword>
<evidence type="ECO:0000256" key="2">
    <source>
        <dbReference type="ARBA" id="ARBA00022695"/>
    </source>
</evidence>
<evidence type="ECO:0000256" key="3">
    <source>
        <dbReference type="ARBA" id="ARBA00022985"/>
    </source>
</evidence>
<comment type="subcellular location">
    <subcellularLocation>
        <location evidence="4">Cytoplasm</location>
    </subcellularLocation>
</comment>
<comment type="function">
    <text evidence="4">Activates KDO (a required 8-carbon sugar) for incorporation into bacterial lipopolysaccharide in Gram-negative bacteria.</text>
</comment>
<evidence type="ECO:0000313" key="6">
    <source>
        <dbReference type="Proteomes" id="UP000265964"/>
    </source>
</evidence>
<keyword evidence="2 4" id="KW-0548">Nucleotidyltransferase</keyword>
<dbReference type="InterPro" id="IPR004528">
    <property type="entry name" value="KdsB"/>
</dbReference>
<proteinExistence type="inferred from homology"/>
<comment type="similarity">
    <text evidence="4">Belongs to the KdsB family.</text>
</comment>